<dbReference type="PROSITE" id="PS50850">
    <property type="entry name" value="MFS"/>
    <property type="match status" value="1"/>
</dbReference>
<dbReference type="Gene3D" id="1.20.1720.10">
    <property type="entry name" value="Multidrug resistance protein D"/>
    <property type="match status" value="1"/>
</dbReference>
<feature type="transmembrane region" description="Helical" evidence="8">
    <location>
        <begin position="351"/>
        <end position="370"/>
    </location>
</feature>
<dbReference type="InterPro" id="IPR005829">
    <property type="entry name" value="Sugar_transporter_CS"/>
</dbReference>
<feature type="transmembrane region" description="Helical" evidence="8">
    <location>
        <begin position="376"/>
        <end position="396"/>
    </location>
</feature>
<feature type="domain" description="Major facilitator superfamily (MFS) profile" evidence="9">
    <location>
        <begin position="19"/>
        <end position="402"/>
    </location>
</feature>
<dbReference type="InterPro" id="IPR011701">
    <property type="entry name" value="MFS"/>
</dbReference>
<dbReference type="PANTHER" id="PTHR23502">
    <property type="entry name" value="MAJOR FACILITATOR SUPERFAMILY"/>
    <property type="match status" value="1"/>
</dbReference>
<keyword evidence="7 8" id="KW-0472">Membrane</keyword>
<comment type="caution">
    <text evidence="10">The sequence shown here is derived from an EMBL/GenBank/DDBJ whole genome shotgun (WGS) entry which is preliminary data.</text>
</comment>
<feature type="transmembrane region" description="Helical" evidence="8">
    <location>
        <begin position="225"/>
        <end position="246"/>
    </location>
</feature>
<keyword evidence="4" id="KW-1003">Cell membrane</keyword>
<keyword evidence="3" id="KW-0813">Transport</keyword>
<feature type="transmembrane region" description="Helical" evidence="8">
    <location>
        <begin position="110"/>
        <end position="131"/>
    </location>
</feature>
<evidence type="ECO:0000256" key="4">
    <source>
        <dbReference type="ARBA" id="ARBA00022475"/>
    </source>
</evidence>
<feature type="transmembrane region" description="Helical" evidence="8">
    <location>
        <begin position="50"/>
        <end position="73"/>
    </location>
</feature>
<dbReference type="Proteomes" id="UP001596004">
    <property type="component" value="Unassembled WGS sequence"/>
</dbReference>
<dbReference type="SUPFAM" id="SSF103473">
    <property type="entry name" value="MFS general substrate transporter"/>
    <property type="match status" value="1"/>
</dbReference>
<evidence type="ECO:0000313" key="10">
    <source>
        <dbReference type="EMBL" id="MFC4535622.1"/>
    </source>
</evidence>
<dbReference type="PROSITE" id="PS00216">
    <property type="entry name" value="SUGAR_TRANSPORT_1"/>
    <property type="match status" value="1"/>
</dbReference>
<protein>
    <submittedName>
        <fullName evidence="10">Bcr/CflA family efflux MFS transporter</fullName>
    </submittedName>
</protein>
<feature type="transmembrane region" description="Helical" evidence="8">
    <location>
        <begin position="85"/>
        <end position="104"/>
    </location>
</feature>
<dbReference type="Pfam" id="PF07690">
    <property type="entry name" value="MFS_1"/>
    <property type="match status" value="1"/>
</dbReference>
<keyword evidence="11" id="KW-1185">Reference proteome</keyword>
<evidence type="ECO:0000256" key="3">
    <source>
        <dbReference type="ARBA" id="ARBA00022448"/>
    </source>
</evidence>
<evidence type="ECO:0000256" key="8">
    <source>
        <dbReference type="SAM" id="Phobius"/>
    </source>
</evidence>
<comment type="subcellular location">
    <subcellularLocation>
        <location evidence="1">Cell membrane</location>
        <topology evidence="1">Multi-pass membrane protein</topology>
    </subcellularLocation>
</comment>
<proteinExistence type="inferred from homology"/>
<evidence type="ECO:0000256" key="1">
    <source>
        <dbReference type="ARBA" id="ARBA00004651"/>
    </source>
</evidence>
<sequence length="417" mass="41679">MTATTIVGAPRAASPSRQLITVLGLVSVFAPFGTDMYLPGLASIGRDLRTGAIGVQITLSAFLLGMSVGHLTLGRLSDRYGRRGPLLACLAICAIAGAVCALAPTAGALAGARFVQGLTGSAGLVIGRAVVSDLARGRRAVHAFAAQMWVLAAVPVVAPPIGGVLVAAAGWRAVFGALALLSLLMFLAALIALPETLPLHARTVSPLLPRGDLALLRDRGHLGPAAAFVLAFGALAAYLAAAPFFLPHLLGPHIAAVAATLGLNALALVLVAALGARLAHRFRPLWPARAGLAVLLLCAVAIGVLAVTGRLTADTCLPPLLLAVASLGLVLGDTSAVALSRAPRAAGTAAALMATAQFAFGAVMAPLAGAGGARDAVPMSLIMGACAVLALLALAASRAGRSASTLSDRPAGHPRVR</sequence>
<dbReference type="RefSeq" id="WP_380848525.1">
    <property type="nucleotide sequence ID" value="NZ_JBHSFP010000033.1"/>
</dbReference>
<feature type="transmembrane region" description="Helical" evidence="8">
    <location>
        <begin position="252"/>
        <end position="276"/>
    </location>
</feature>
<dbReference type="PANTHER" id="PTHR23502:SF132">
    <property type="entry name" value="POLYAMINE TRANSPORTER 2-RELATED"/>
    <property type="match status" value="1"/>
</dbReference>
<evidence type="ECO:0000313" key="11">
    <source>
        <dbReference type="Proteomes" id="UP001596004"/>
    </source>
</evidence>
<keyword evidence="6 8" id="KW-1133">Transmembrane helix</keyword>
<dbReference type="EMBL" id="JBHSFP010000033">
    <property type="protein sequence ID" value="MFC4535622.1"/>
    <property type="molecule type" value="Genomic_DNA"/>
</dbReference>
<evidence type="ECO:0000256" key="6">
    <source>
        <dbReference type="ARBA" id="ARBA00022989"/>
    </source>
</evidence>
<comment type="similarity">
    <text evidence="2">Belongs to the major facilitator superfamily. Bcr/CmlA family.</text>
</comment>
<feature type="transmembrane region" description="Helical" evidence="8">
    <location>
        <begin position="288"/>
        <end position="308"/>
    </location>
</feature>
<gene>
    <name evidence="10" type="ORF">ACFO60_33070</name>
</gene>
<evidence type="ECO:0000256" key="7">
    <source>
        <dbReference type="ARBA" id="ARBA00023136"/>
    </source>
</evidence>
<dbReference type="InterPro" id="IPR004812">
    <property type="entry name" value="Efflux_drug-R_Bcr/CmlA"/>
</dbReference>
<evidence type="ECO:0000256" key="2">
    <source>
        <dbReference type="ARBA" id="ARBA00006236"/>
    </source>
</evidence>
<feature type="transmembrane region" description="Helical" evidence="8">
    <location>
        <begin position="173"/>
        <end position="193"/>
    </location>
</feature>
<keyword evidence="5 8" id="KW-0812">Transmembrane</keyword>
<dbReference type="NCBIfam" id="TIGR00710">
    <property type="entry name" value="efflux_Bcr_CflA"/>
    <property type="match status" value="1"/>
</dbReference>
<organism evidence="10 11">
    <name type="scientific">Sphaerisporangium dianthi</name>
    <dbReference type="NCBI Taxonomy" id="1436120"/>
    <lineage>
        <taxon>Bacteria</taxon>
        <taxon>Bacillati</taxon>
        <taxon>Actinomycetota</taxon>
        <taxon>Actinomycetes</taxon>
        <taxon>Streptosporangiales</taxon>
        <taxon>Streptosporangiaceae</taxon>
        <taxon>Sphaerisporangium</taxon>
    </lineage>
</organism>
<feature type="transmembrane region" description="Helical" evidence="8">
    <location>
        <begin position="19"/>
        <end position="38"/>
    </location>
</feature>
<dbReference type="InterPro" id="IPR020846">
    <property type="entry name" value="MFS_dom"/>
</dbReference>
<accession>A0ABV9CTA0</accession>
<evidence type="ECO:0000256" key="5">
    <source>
        <dbReference type="ARBA" id="ARBA00022692"/>
    </source>
</evidence>
<feature type="transmembrane region" description="Helical" evidence="8">
    <location>
        <begin position="143"/>
        <end position="167"/>
    </location>
</feature>
<evidence type="ECO:0000259" key="9">
    <source>
        <dbReference type="PROSITE" id="PS50850"/>
    </source>
</evidence>
<reference evidence="11" key="1">
    <citation type="journal article" date="2019" name="Int. J. Syst. Evol. Microbiol.">
        <title>The Global Catalogue of Microorganisms (GCM) 10K type strain sequencing project: providing services to taxonomists for standard genome sequencing and annotation.</title>
        <authorList>
            <consortium name="The Broad Institute Genomics Platform"/>
            <consortium name="The Broad Institute Genome Sequencing Center for Infectious Disease"/>
            <person name="Wu L."/>
            <person name="Ma J."/>
        </authorList>
    </citation>
    <scope>NUCLEOTIDE SEQUENCE [LARGE SCALE GENOMIC DNA]</scope>
    <source>
        <strain evidence="11">CGMCC 4.7132</strain>
    </source>
</reference>
<name>A0ABV9CTA0_9ACTN</name>
<feature type="transmembrane region" description="Helical" evidence="8">
    <location>
        <begin position="320"/>
        <end position="339"/>
    </location>
</feature>
<dbReference type="InterPro" id="IPR036259">
    <property type="entry name" value="MFS_trans_sf"/>
</dbReference>